<dbReference type="SUPFAM" id="SSF103473">
    <property type="entry name" value="MFS general substrate transporter"/>
    <property type="match status" value="1"/>
</dbReference>
<dbReference type="Pfam" id="PF07690">
    <property type="entry name" value="MFS_1"/>
    <property type="match status" value="1"/>
</dbReference>
<dbReference type="PANTHER" id="PTHR42718:SF46">
    <property type="entry name" value="BLR6921 PROTEIN"/>
    <property type="match status" value="1"/>
</dbReference>
<keyword evidence="4 7" id="KW-0812">Transmembrane</keyword>
<organism evidence="9 10">
    <name type="scientific">Gordonia caeni</name>
    <dbReference type="NCBI Taxonomy" id="1007097"/>
    <lineage>
        <taxon>Bacteria</taxon>
        <taxon>Bacillati</taxon>
        <taxon>Actinomycetota</taxon>
        <taxon>Actinomycetes</taxon>
        <taxon>Mycobacteriales</taxon>
        <taxon>Gordoniaceae</taxon>
        <taxon>Gordonia</taxon>
    </lineage>
</organism>
<feature type="transmembrane region" description="Helical" evidence="7">
    <location>
        <begin position="125"/>
        <end position="146"/>
    </location>
</feature>
<protein>
    <submittedName>
        <fullName evidence="9">MFS transporter</fullName>
    </submittedName>
</protein>
<keyword evidence="10" id="KW-1185">Reference proteome</keyword>
<dbReference type="Gene3D" id="1.20.1720.10">
    <property type="entry name" value="Multidrug resistance protein D"/>
    <property type="match status" value="1"/>
</dbReference>
<evidence type="ECO:0000256" key="6">
    <source>
        <dbReference type="ARBA" id="ARBA00023136"/>
    </source>
</evidence>
<feature type="transmembrane region" description="Helical" evidence="7">
    <location>
        <begin position="61"/>
        <end position="81"/>
    </location>
</feature>
<dbReference type="PROSITE" id="PS50850">
    <property type="entry name" value="MFS"/>
    <property type="match status" value="1"/>
</dbReference>
<dbReference type="PRINTS" id="PR01036">
    <property type="entry name" value="TCRTETB"/>
</dbReference>
<feature type="transmembrane region" description="Helical" evidence="7">
    <location>
        <begin position="26"/>
        <end position="49"/>
    </location>
</feature>
<evidence type="ECO:0000256" key="1">
    <source>
        <dbReference type="ARBA" id="ARBA00004651"/>
    </source>
</evidence>
<evidence type="ECO:0000313" key="9">
    <source>
        <dbReference type="EMBL" id="GAA3961344.1"/>
    </source>
</evidence>
<feature type="domain" description="Major facilitator superfamily (MFS) profile" evidence="8">
    <location>
        <begin position="27"/>
        <end position="471"/>
    </location>
</feature>
<keyword evidence="6 7" id="KW-0472">Membrane</keyword>
<dbReference type="RefSeq" id="WP_344783593.1">
    <property type="nucleotide sequence ID" value="NZ_BAAAZW010000006.1"/>
</dbReference>
<dbReference type="InterPro" id="IPR011701">
    <property type="entry name" value="MFS"/>
</dbReference>
<evidence type="ECO:0000256" key="2">
    <source>
        <dbReference type="ARBA" id="ARBA00022448"/>
    </source>
</evidence>
<feature type="transmembrane region" description="Helical" evidence="7">
    <location>
        <begin position="213"/>
        <end position="233"/>
    </location>
</feature>
<keyword evidence="5 7" id="KW-1133">Transmembrane helix</keyword>
<evidence type="ECO:0000313" key="10">
    <source>
        <dbReference type="Proteomes" id="UP001418444"/>
    </source>
</evidence>
<keyword evidence="3" id="KW-1003">Cell membrane</keyword>
<feature type="transmembrane region" description="Helical" evidence="7">
    <location>
        <begin position="181"/>
        <end position="201"/>
    </location>
</feature>
<dbReference type="PANTHER" id="PTHR42718">
    <property type="entry name" value="MAJOR FACILITATOR SUPERFAMILY MULTIDRUG TRANSPORTER MFSC"/>
    <property type="match status" value="1"/>
</dbReference>
<dbReference type="Proteomes" id="UP001418444">
    <property type="component" value="Unassembled WGS sequence"/>
</dbReference>
<feature type="transmembrane region" description="Helical" evidence="7">
    <location>
        <begin position="93"/>
        <end position="113"/>
    </location>
</feature>
<evidence type="ECO:0000259" key="8">
    <source>
        <dbReference type="PROSITE" id="PS50850"/>
    </source>
</evidence>
<dbReference type="InterPro" id="IPR036259">
    <property type="entry name" value="MFS_trans_sf"/>
</dbReference>
<gene>
    <name evidence="9" type="ORF">GCM10022231_21810</name>
</gene>
<accession>A0ABP7PAN5</accession>
<name>A0ABP7PAN5_9ACTN</name>
<evidence type="ECO:0000256" key="3">
    <source>
        <dbReference type="ARBA" id="ARBA00022475"/>
    </source>
</evidence>
<feature type="transmembrane region" description="Helical" evidence="7">
    <location>
        <begin position="153"/>
        <end position="175"/>
    </location>
</feature>
<evidence type="ECO:0000256" key="7">
    <source>
        <dbReference type="SAM" id="Phobius"/>
    </source>
</evidence>
<feature type="transmembrane region" description="Helical" evidence="7">
    <location>
        <begin position="372"/>
        <end position="396"/>
    </location>
</feature>
<keyword evidence="2" id="KW-0813">Transport</keyword>
<comment type="caution">
    <text evidence="9">The sequence shown here is derived from an EMBL/GenBank/DDBJ whole genome shotgun (WGS) entry which is preliminary data.</text>
</comment>
<dbReference type="Gene3D" id="1.20.1250.20">
    <property type="entry name" value="MFS general substrate transporter like domains"/>
    <property type="match status" value="1"/>
</dbReference>
<evidence type="ECO:0000256" key="4">
    <source>
        <dbReference type="ARBA" id="ARBA00022692"/>
    </source>
</evidence>
<feature type="transmembrane region" description="Helical" evidence="7">
    <location>
        <begin position="445"/>
        <end position="461"/>
    </location>
</feature>
<proteinExistence type="predicted"/>
<comment type="subcellular location">
    <subcellularLocation>
        <location evidence="1">Cell membrane</location>
        <topology evidence="1">Multi-pass membrane protein</topology>
    </subcellularLocation>
</comment>
<dbReference type="EMBL" id="BAAAZW010000006">
    <property type="protein sequence ID" value="GAA3961344.1"/>
    <property type="molecule type" value="Genomic_DNA"/>
</dbReference>
<feature type="transmembrane region" description="Helical" evidence="7">
    <location>
        <begin position="239"/>
        <end position="258"/>
    </location>
</feature>
<sequence length="474" mass="48088">MPEPNGVRQPDRVGTWRELFGPEHRAPVAVLAGGIGLFATNTYVTASLLPSAVADIGGDELYAWTMTIFVVAAVISSMLVARSLAGLGSRTSYLLGFGVFAAGTLVAALAPTMPVMLIGRGVQGLAAGLLAGLAFAVLRLVVPAFLWQRAVALLSAMWGVGNVLGPVIGGFFAQLGLWRGSLFLLAAISLALGGLAAKVLPAHTRPPRSDDPLPWRPLALLTVAVLLISVASIASRPPVVATLIAAAVVAAGAFVLAERAGPARVLPAPTYRGASPLRWIYAAILLLTMASTIETFVPLFGQRLGGMSPLAAGFLGAAISWGWTVGSIASSSVVSARAKRGICIAGPLLIAAGFLAYGALQVQAPNAAVLAGWFAALFVAGCGIGVAMAHWLTAGLSISDEPAEAAQASAGMNTTQLIATAFGSALAGLLVALGGPGLLGSARTLSFGYVLVGVVGVAVALREFAVARRYRTGA</sequence>
<dbReference type="InterPro" id="IPR020846">
    <property type="entry name" value="MFS_dom"/>
</dbReference>
<feature type="transmembrane region" description="Helical" evidence="7">
    <location>
        <begin position="417"/>
        <end position="439"/>
    </location>
</feature>
<feature type="transmembrane region" description="Helical" evidence="7">
    <location>
        <begin position="307"/>
        <end position="329"/>
    </location>
</feature>
<feature type="transmembrane region" description="Helical" evidence="7">
    <location>
        <begin position="279"/>
        <end position="301"/>
    </location>
</feature>
<reference evidence="10" key="1">
    <citation type="journal article" date="2019" name="Int. J. Syst. Evol. Microbiol.">
        <title>The Global Catalogue of Microorganisms (GCM) 10K type strain sequencing project: providing services to taxonomists for standard genome sequencing and annotation.</title>
        <authorList>
            <consortium name="The Broad Institute Genomics Platform"/>
            <consortium name="The Broad Institute Genome Sequencing Center for Infectious Disease"/>
            <person name="Wu L."/>
            <person name="Ma J."/>
        </authorList>
    </citation>
    <scope>NUCLEOTIDE SEQUENCE [LARGE SCALE GENOMIC DNA]</scope>
    <source>
        <strain evidence="10">JCM 16923</strain>
    </source>
</reference>
<feature type="transmembrane region" description="Helical" evidence="7">
    <location>
        <begin position="341"/>
        <end position="360"/>
    </location>
</feature>
<evidence type="ECO:0000256" key="5">
    <source>
        <dbReference type="ARBA" id="ARBA00022989"/>
    </source>
</evidence>